<dbReference type="Gene3D" id="3.10.490.10">
    <property type="entry name" value="Gamma-glutamyl cyclotransferase-like"/>
    <property type="match status" value="1"/>
</dbReference>
<sequence>MDSCHLSEQNLSGRLNLFVYGTLKRGFSGHEQFCKGVLSIKKATVYGRLYEHRSGFPVLYVPETSILAEGTEDYLADLAKQKNLLSKGSVWFGLREDDLLKNNWQIIQGELLTFDDPPSRLLLIDDYEGFRPASHCLFKRVLVPVNVEKVSLAAWLYIGGSICRDNLVWLKEGCWPTQSSS</sequence>
<comment type="caution">
    <text evidence="2">The sequence shown here is derived from an EMBL/GenBank/DDBJ whole genome shotgun (WGS) entry which is preliminary data.</text>
</comment>
<proteinExistence type="predicted"/>
<accession>A0A4Y8P9Z8</accession>
<evidence type="ECO:0000313" key="3">
    <source>
        <dbReference type="Proteomes" id="UP000297713"/>
    </source>
</evidence>
<protein>
    <recommendedName>
        <fullName evidence="1">Gamma-glutamylcyclotransferase AIG2-like domain-containing protein</fullName>
    </recommendedName>
</protein>
<dbReference type="Pfam" id="PF06094">
    <property type="entry name" value="GGACT"/>
    <property type="match status" value="1"/>
</dbReference>
<feature type="domain" description="Gamma-glutamylcyclotransferase AIG2-like" evidence="1">
    <location>
        <begin position="17"/>
        <end position="70"/>
    </location>
</feature>
<evidence type="ECO:0000259" key="1">
    <source>
        <dbReference type="Pfam" id="PF06094"/>
    </source>
</evidence>
<name>A0A4Y8P9Z8_9BACT</name>
<dbReference type="InterPro" id="IPR009288">
    <property type="entry name" value="AIG2-like_dom"/>
</dbReference>
<dbReference type="InterPro" id="IPR036568">
    <property type="entry name" value="GGCT-like_sf"/>
</dbReference>
<dbReference type="InterPro" id="IPR013024">
    <property type="entry name" value="GGCT-like"/>
</dbReference>
<keyword evidence="3" id="KW-1185">Reference proteome</keyword>
<dbReference type="AlphaFoldDB" id="A0A4Y8P9Z8"/>
<organism evidence="2 3">
    <name type="scientific">Methylacidiphilum caldifontis</name>
    <dbReference type="NCBI Taxonomy" id="2795386"/>
    <lineage>
        <taxon>Bacteria</taxon>
        <taxon>Pseudomonadati</taxon>
        <taxon>Verrucomicrobiota</taxon>
        <taxon>Methylacidiphilae</taxon>
        <taxon>Methylacidiphilales</taxon>
        <taxon>Methylacidiphilaceae</taxon>
        <taxon>Methylacidiphilum (ex Ratnadevi et al. 2023)</taxon>
    </lineage>
</organism>
<gene>
    <name evidence="2" type="ORF">A7Q10_09360</name>
</gene>
<dbReference type="EMBL" id="LXQC01000151">
    <property type="protein sequence ID" value="TFE67631.1"/>
    <property type="molecule type" value="Genomic_DNA"/>
</dbReference>
<reference evidence="2 3" key="1">
    <citation type="submission" date="2016-05" db="EMBL/GenBank/DDBJ databases">
        <title>Diversity and Homogeneity among Thermoacidophilic Verrucomicrobia Methanotrophs Linked with Geographical Origin.</title>
        <authorList>
            <person name="Erikstad H.-A."/>
            <person name="Smestad N.B."/>
            <person name="Ceballos R.M."/>
            <person name="Birkeland N.-K."/>
        </authorList>
    </citation>
    <scope>NUCLEOTIDE SEQUENCE [LARGE SCALE GENOMIC DNA]</scope>
    <source>
        <strain evidence="2 3">Phi</strain>
    </source>
</reference>
<dbReference type="OrthoDB" id="158990at2"/>
<dbReference type="RefSeq" id="WP_134440434.1">
    <property type="nucleotide sequence ID" value="NZ_LXQC01000151.1"/>
</dbReference>
<dbReference type="CDD" id="cd06661">
    <property type="entry name" value="GGCT_like"/>
    <property type="match status" value="1"/>
</dbReference>
<dbReference type="SUPFAM" id="SSF110857">
    <property type="entry name" value="Gamma-glutamyl cyclotransferase-like"/>
    <property type="match status" value="1"/>
</dbReference>
<dbReference type="Proteomes" id="UP000297713">
    <property type="component" value="Unassembled WGS sequence"/>
</dbReference>
<evidence type="ECO:0000313" key="2">
    <source>
        <dbReference type="EMBL" id="TFE67631.1"/>
    </source>
</evidence>